<organism evidence="1 2">
    <name type="scientific">Caerostris darwini</name>
    <dbReference type="NCBI Taxonomy" id="1538125"/>
    <lineage>
        <taxon>Eukaryota</taxon>
        <taxon>Metazoa</taxon>
        <taxon>Ecdysozoa</taxon>
        <taxon>Arthropoda</taxon>
        <taxon>Chelicerata</taxon>
        <taxon>Arachnida</taxon>
        <taxon>Araneae</taxon>
        <taxon>Araneomorphae</taxon>
        <taxon>Entelegynae</taxon>
        <taxon>Araneoidea</taxon>
        <taxon>Araneidae</taxon>
        <taxon>Caerostris</taxon>
    </lineage>
</organism>
<dbReference type="Proteomes" id="UP001054837">
    <property type="component" value="Unassembled WGS sequence"/>
</dbReference>
<reference evidence="1 2" key="1">
    <citation type="submission" date="2021-06" db="EMBL/GenBank/DDBJ databases">
        <title>Caerostris darwini draft genome.</title>
        <authorList>
            <person name="Kono N."/>
            <person name="Arakawa K."/>
        </authorList>
    </citation>
    <scope>NUCLEOTIDE SEQUENCE [LARGE SCALE GENOMIC DNA]</scope>
</reference>
<sequence length="86" mass="10326">MKYRTTIRSPSSRGKRVVNYRFELKETRQEFLVEIRIIESSRREKKKTDLIISKEPHIELQRSHIVHDSRKDYDTKLLRGAAKKIS</sequence>
<proteinExistence type="predicted"/>
<dbReference type="EMBL" id="BPLQ01005209">
    <property type="protein sequence ID" value="GIY13325.1"/>
    <property type="molecule type" value="Genomic_DNA"/>
</dbReference>
<accession>A0AAV4QYX5</accession>
<keyword evidence="2" id="KW-1185">Reference proteome</keyword>
<gene>
    <name evidence="1" type="ORF">CDAR_67111</name>
</gene>
<dbReference type="AlphaFoldDB" id="A0AAV4QYX5"/>
<evidence type="ECO:0000313" key="1">
    <source>
        <dbReference type="EMBL" id="GIY13325.1"/>
    </source>
</evidence>
<protein>
    <submittedName>
        <fullName evidence="1">Uncharacterized protein</fullName>
    </submittedName>
</protein>
<evidence type="ECO:0000313" key="2">
    <source>
        <dbReference type="Proteomes" id="UP001054837"/>
    </source>
</evidence>
<name>A0AAV4QYX5_9ARAC</name>
<comment type="caution">
    <text evidence="1">The sequence shown here is derived from an EMBL/GenBank/DDBJ whole genome shotgun (WGS) entry which is preliminary data.</text>
</comment>